<dbReference type="PRINTS" id="PR00035">
    <property type="entry name" value="HTHGNTR"/>
</dbReference>
<dbReference type="PROSITE" id="PS50949">
    <property type="entry name" value="HTH_GNTR"/>
    <property type="match status" value="1"/>
</dbReference>
<dbReference type="CDD" id="cd07377">
    <property type="entry name" value="WHTH_GntR"/>
    <property type="match status" value="1"/>
</dbReference>
<dbReference type="InterPro" id="IPR008920">
    <property type="entry name" value="TF_FadR/GntR_C"/>
</dbReference>
<dbReference type="Gene3D" id="1.20.120.530">
    <property type="entry name" value="GntR ligand-binding domain-like"/>
    <property type="match status" value="1"/>
</dbReference>
<keyword evidence="6" id="KW-1185">Reference proteome</keyword>
<dbReference type="Pfam" id="PF07729">
    <property type="entry name" value="FCD"/>
    <property type="match status" value="1"/>
</dbReference>
<organism evidence="5 6">
    <name type="scientific">Pigmentiphaga daeguensis</name>
    <dbReference type="NCBI Taxonomy" id="414049"/>
    <lineage>
        <taxon>Bacteria</taxon>
        <taxon>Pseudomonadati</taxon>
        <taxon>Pseudomonadota</taxon>
        <taxon>Betaproteobacteria</taxon>
        <taxon>Burkholderiales</taxon>
        <taxon>Alcaligenaceae</taxon>
        <taxon>Pigmentiphaga</taxon>
    </lineage>
</organism>
<evidence type="ECO:0000256" key="1">
    <source>
        <dbReference type="ARBA" id="ARBA00023015"/>
    </source>
</evidence>
<dbReference type="SMART" id="SM00345">
    <property type="entry name" value="HTH_GNTR"/>
    <property type="match status" value="1"/>
</dbReference>
<name>A0ABP3MD31_9BURK</name>
<dbReference type="Pfam" id="PF00392">
    <property type="entry name" value="GntR"/>
    <property type="match status" value="1"/>
</dbReference>
<dbReference type="Gene3D" id="1.10.10.10">
    <property type="entry name" value="Winged helix-like DNA-binding domain superfamily/Winged helix DNA-binding domain"/>
    <property type="match status" value="1"/>
</dbReference>
<evidence type="ECO:0000256" key="2">
    <source>
        <dbReference type="ARBA" id="ARBA00023125"/>
    </source>
</evidence>
<dbReference type="PANTHER" id="PTHR43537:SF5">
    <property type="entry name" value="UXU OPERON TRANSCRIPTIONAL REGULATOR"/>
    <property type="match status" value="1"/>
</dbReference>
<comment type="caution">
    <text evidence="5">The sequence shown here is derived from an EMBL/GenBank/DDBJ whole genome shotgun (WGS) entry which is preliminary data.</text>
</comment>
<keyword evidence="2" id="KW-0238">DNA-binding</keyword>
<keyword evidence="1" id="KW-0805">Transcription regulation</keyword>
<dbReference type="InterPro" id="IPR011711">
    <property type="entry name" value="GntR_C"/>
</dbReference>
<evidence type="ECO:0000259" key="4">
    <source>
        <dbReference type="PROSITE" id="PS50949"/>
    </source>
</evidence>
<dbReference type="SMART" id="SM00895">
    <property type="entry name" value="FCD"/>
    <property type="match status" value="1"/>
</dbReference>
<keyword evidence="3" id="KW-0804">Transcription</keyword>
<sequence>MHHLLGEISSGRLHVGVKLPPERELSQRFAISRGSVRRVLADLRTRGLIVQSVGSGTFVAEGAQALAGGPAPAPEVSTSPAELMEARLLIEPLMPALIARNANAADFARMQQCVEESELAASIEAFEHWDGELHKSFAEATHNSFFLQILELTNRVREQGEWGRLKRRSLTPERRAQYQRQHRAIVEALKDRDAAQARDLLLGHLQQIRQNLFDA</sequence>
<accession>A0ABP3MD31</accession>
<feature type="domain" description="HTH gntR-type" evidence="4">
    <location>
        <begin position="1"/>
        <end position="62"/>
    </location>
</feature>
<proteinExistence type="predicted"/>
<dbReference type="InterPro" id="IPR036388">
    <property type="entry name" value="WH-like_DNA-bd_sf"/>
</dbReference>
<dbReference type="InterPro" id="IPR036390">
    <property type="entry name" value="WH_DNA-bd_sf"/>
</dbReference>
<dbReference type="EMBL" id="BAAAEN010000015">
    <property type="protein sequence ID" value="GAA0516183.1"/>
    <property type="molecule type" value="Genomic_DNA"/>
</dbReference>
<protein>
    <submittedName>
        <fullName evidence="5">FCD domain-containing protein</fullName>
    </submittedName>
</protein>
<evidence type="ECO:0000313" key="5">
    <source>
        <dbReference type="EMBL" id="GAA0516183.1"/>
    </source>
</evidence>
<dbReference type="Proteomes" id="UP001501706">
    <property type="component" value="Unassembled WGS sequence"/>
</dbReference>
<evidence type="ECO:0000256" key="3">
    <source>
        <dbReference type="ARBA" id="ARBA00023163"/>
    </source>
</evidence>
<gene>
    <name evidence="5" type="ORF">GCM10009097_37050</name>
</gene>
<dbReference type="PANTHER" id="PTHR43537">
    <property type="entry name" value="TRANSCRIPTIONAL REGULATOR, GNTR FAMILY"/>
    <property type="match status" value="1"/>
</dbReference>
<reference evidence="6" key="1">
    <citation type="journal article" date="2019" name="Int. J. Syst. Evol. Microbiol.">
        <title>The Global Catalogue of Microorganisms (GCM) 10K type strain sequencing project: providing services to taxonomists for standard genome sequencing and annotation.</title>
        <authorList>
            <consortium name="The Broad Institute Genomics Platform"/>
            <consortium name="The Broad Institute Genome Sequencing Center for Infectious Disease"/>
            <person name="Wu L."/>
            <person name="Ma J."/>
        </authorList>
    </citation>
    <scope>NUCLEOTIDE SEQUENCE [LARGE SCALE GENOMIC DNA]</scope>
    <source>
        <strain evidence="6">JCM 14330</strain>
    </source>
</reference>
<dbReference type="InterPro" id="IPR000524">
    <property type="entry name" value="Tscrpt_reg_HTH_GntR"/>
</dbReference>
<dbReference type="SUPFAM" id="SSF46785">
    <property type="entry name" value="Winged helix' DNA-binding domain"/>
    <property type="match status" value="1"/>
</dbReference>
<evidence type="ECO:0000313" key="6">
    <source>
        <dbReference type="Proteomes" id="UP001501706"/>
    </source>
</evidence>
<dbReference type="SUPFAM" id="SSF48008">
    <property type="entry name" value="GntR ligand-binding domain-like"/>
    <property type="match status" value="1"/>
</dbReference>